<sequence>YPLLPPLLPITQSQASAVQALAGKNIKPLISIFNQISGNEAEKKTTLDQALRGVLGDLIVRNKASCDDFLALIYLSIDAVTESICSATTPFVLLGDVLDCLPLDLCDKIFSFVEENVSTWKSNSFYTAGKNYLLRMCNDLLRRLSKSQNTVFCGRIQLFLARLFPLSEKSGLNLQSQFNLDNITVFNKNEQESTLGQKHTEEKEDGMEVEEGEMGEDDAPASIPIDYNLYRKFWTLQDYFRNPVQCYDKFSWMTFLKVMHLTMRRKAEGGKNVFLTSDLMDLQLSDSNFRRHILLQYLILFQYLKGQVKFKSSNCVLNDDQAAWIEETTKLVYQLLREIPPDGDKFATMVEHILNTEENWNAWKNEGCPSFVKERTVDDKPKRPMRKRQAPEDFLGKGPDRKLFMGNDELTRLWNLNHDNMEACKSDSRSFMPSLDEFFAEAIEQADPANMVEEEYKVVRNPNYGWRALRLLSRRSPHFFQPTNQKFKSLADYLDSMVSKLAKELPDIPSEEIKTGEEDDDDNGDNLLKDSNDSPSIQSKLVTNQQMDDVAAKLGARWKVLASHLEVKAAELREIETDSEDVDMQAKLLLVAWQDREGTQATVENLVTALNAAGFSQIADSLSEA</sequence>
<dbReference type="GO" id="GO:0007165">
    <property type="term" value="P:signal transduction"/>
    <property type="evidence" value="ECO:0007669"/>
    <property type="project" value="InterPro"/>
</dbReference>
<proteinExistence type="predicted"/>
<evidence type="ECO:0000259" key="2">
    <source>
        <dbReference type="PROSITE" id="PS50017"/>
    </source>
</evidence>
<dbReference type="GO" id="GO:0000445">
    <property type="term" value="C:THO complex part of transcription export complex"/>
    <property type="evidence" value="ECO:0007669"/>
    <property type="project" value="TreeGrafter"/>
</dbReference>
<keyword evidence="4" id="KW-1185">Reference proteome</keyword>
<dbReference type="InterPro" id="IPR021861">
    <property type="entry name" value="THO_THOC1"/>
</dbReference>
<dbReference type="PANTHER" id="PTHR13265:SF2">
    <property type="entry name" value="THO COMPLEX SUBUNIT 1"/>
    <property type="match status" value="1"/>
</dbReference>
<evidence type="ECO:0000256" key="1">
    <source>
        <dbReference type="SAM" id="MobiDB-lite"/>
    </source>
</evidence>
<protein>
    <submittedName>
        <fullName evidence="3">THO complex 1</fullName>
    </submittedName>
</protein>
<dbReference type="PROSITE" id="PS50017">
    <property type="entry name" value="DEATH_DOMAIN"/>
    <property type="match status" value="1"/>
</dbReference>
<reference evidence="3" key="2">
    <citation type="submission" date="2025-09" db="UniProtKB">
        <authorList>
            <consortium name="Ensembl"/>
        </authorList>
    </citation>
    <scope>IDENTIFICATION</scope>
</reference>
<dbReference type="Pfam" id="PF00531">
    <property type="entry name" value="Death"/>
    <property type="match status" value="1"/>
</dbReference>
<name>A0A3Q0SPC4_AMPCI</name>
<dbReference type="AlphaFoldDB" id="A0A3Q0SPC4"/>
<dbReference type="SUPFAM" id="SSF47986">
    <property type="entry name" value="DEATH domain"/>
    <property type="match status" value="1"/>
</dbReference>
<organism evidence="3 4">
    <name type="scientific">Amphilophus citrinellus</name>
    <name type="common">Midas cichlid</name>
    <name type="synonym">Cichlasoma citrinellum</name>
    <dbReference type="NCBI Taxonomy" id="61819"/>
    <lineage>
        <taxon>Eukaryota</taxon>
        <taxon>Metazoa</taxon>
        <taxon>Chordata</taxon>
        <taxon>Craniata</taxon>
        <taxon>Vertebrata</taxon>
        <taxon>Euteleostomi</taxon>
        <taxon>Actinopterygii</taxon>
        <taxon>Neopterygii</taxon>
        <taxon>Teleostei</taxon>
        <taxon>Neoteleostei</taxon>
        <taxon>Acanthomorphata</taxon>
        <taxon>Ovalentaria</taxon>
        <taxon>Cichlomorphae</taxon>
        <taxon>Cichliformes</taxon>
        <taxon>Cichlidae</taxon>
        <taxon>New World cichlids</taxon>
        <taxon>Cichlasomatinae</taxon>
        <taxon>Heroini</taxon>
        <taxon>Amphilophus</taxon>
    </lineage>
</organism>
<dbReference type="SMART" id="SM00005">
    <property type="entry name" value="DEATH"/>
    <property type="match status" value="1"/>
</dbReference>
<dbReference type="GO" id="GO:0006406">
    <property type="term" value="P:mRNA export from nucleus"/>
    <property type="evidence" value="ECO:0007669"/>
    <property type="project" value="TreeGrafter"/>
</dbReference>
<evidence type="ECO:0000313" key="4">
    <source>
        <dbReference type="Proteomes" id="UP000261340"/>
    </source>
</evidence>
<feature type="region of interest" description="Disordered" evidence="1">
    <location>
        <begin position="508"/>
        <end position="537"/>
    </location>
</feature>
<dbReference type="PANTHER" id="PTHR13265">
    <property type="entry name" value="THO COMPLEX SUBUNIT 1"/>
    <property type="match status" value="1"/>
</dbReference>
<evidence type="ECO:0000313" key="3">
    <source>
        <dbReference type="Ensembl" id="ENSACIP00000025121.1"/>
    </source>
</evidence>
<dbReference type="InterPro" id="IPR011029">
    <property type="entry name" value="DEATH-like_dom_sf"/>
</dbReference>
<dbReference type="InterPro" id="IPR000488">
    <property type="entry name" value="Death_dom"/>
</dbReference>
<feature type="domain" description="Death" evidence="2">
    <location>
        <begin position="543"/>
        <end position="625"/>
    </location>
</feature>
<dbReference type="Gene3D" id="1.10.533.10">
    <property type="entry name" value="Death Domain, Fas"/>
    <property type="match status" value="1"/>
</dbReference>
<dbReference type="Ensembl" id="ENSACIT00000025779.1">
    <property type="protein sequence ID" value="ENSACIP00000025121.1"/>
    <property type="gene ID" value="ENSACIG00000019392.1"/>
</dbReference>
<dbReference type="Proteomes" id="UP000261340">
    <property type="component" value="Unplaced"/>
</dbReference>
<accession>A0A3Q0SPC4</accession>
<dbReference type="GeneTree" id="ENSGT00390000016232"/>
<reference evidence="3" key="1">
    <citation type="submission" date="2025-08" db="UniProtKB">
        <authorList>
            <consortium name="Ensembl"/>
        </authorList>
    </citation>
    <scope>IDENTIFICATION</scope>
</reference>
<dbReference type="Pfam" id="PF11957">
    <property type="entry name" value="efThoc1"/>
    <property type="match status" value="2"/>
</dbReference>
<dbReference type="FunFam" id="1.10.533.10:FF:000108">
    <property type="entry name" value="THO complex 1"/>
    <property type="match status" value="1"/>
</dbReference>